<dbReference type="EMBL" id="CP023671">
    <property type="protein sequence ID" value="AYE35670.1"/>
    <property type="molecule type" value="Genomic_DNA"/>
</dbReference>
<dbReference type="Proteomes" id="UP000280586">
    <property type="component" value="Chromosome"/>
</dbReference>
<keyword evidence="6" id="KW-1185">Reference proteome</keyword>
<dbReference type="PANTHER" id="PTHR46797">
    <property type="entry name" value="HTH-TYPE TRANSCRIPTIONAL REGULATOR"/>
    <property type="match status" value="1"/>
</dbReference>
<dbReference type="KEGG" id="csep:CP523_15210"/>
<accession>A0A9N7PKG4</accession>
<dbReference type="PROSITE" id="PS50943">
    <property type="entry name" value="HTH_CROC1"/>
    <property type="match status" value="1"/>
</dbReference>
<dbReference type="Pfam" id="PF01381">
    <property type="entry name" value="HTH_3"/>
    <property type="match status" value="1"/>
</dbReference>
<dbReference type="GO" id="GO:0005829">
    <property type="term" value="C:cytosol"/>
    <property type="evidence" value="ECO:0007669"/>
    <property type="project" value="TreeGrafter"/>
</dbReference>
<evidence type="ECO:0000313" key="4">
    <source>
        <dbReference type="EMBL" id="USS02277.1"/>
    </source>
</evidence>
<dbReference type="GeneID" id="303562038"/>
<protein>
    <submittedName>
        <fullName evidence="4">Helix-turn-helix transcriptional regulator</fullName>
    </submittedName>
    <submittedName>
        <fullName evidence="3">XRE family transcriptional regulator</fullName>
    </submittedName>
</protein>
<dbReference type="SMART" id="SM00530">
    <property type="entry name" value="HTH_XRE"/>
    <property type="match status" value="1"/>
</dbReference>
<reference evidence="4" key="2">
    <citation type="submission" date="2022-06" db="EMBL/GenBank/DDBJ databases">
        <authorList>
            <person name="Holder M.E."/>
            <person name="Ajami N.J."/>
            <person name="Petrosino J.F."/>
        </authorList>
    </citation>
    <scope>NUCLEOTIDE SEQUENCE</scope>
    <source>
        <strain evidence="4">RMA 8861</strain>
    </source>
</reference>
<dbReference type="InterPro" id="IPR010982">
    <property type="entry name" value="Lambda_DNA-bd_dom_sf"/>
</dbReference>
<proteinExistence type="predicted"/>
<sequence>MKILTWNARVRKDLTLVELAKLTGISKSTLNNIENGKVIPKISQLEAIAKATDTRIIELFESEYK</sequence>
<dbReference type="PANTHER" id="PTHR46797:SF1">
    <property type="entry name" value="METHYLPHOSPHONATE SYNTHASE"/>
    <property type="match status" value="1"/>
</dbReference>
<dbReference type="InterPro" id="IPR050807">
    <property type="entry name" value="TransReg_Diox_bact_type"/>
</dbReference>
<gene>
    <name evidence="3" type="ORF">CP523_15210</name>
    <name evidence="4" type="ORF">NH397_07655</name>
</gene>
<dbReference type="SUPFAM" id="SSF47413">
    <property type="entry name" value="lambda repressor-like DNA-binding domains"/>
    <property type="match status" value="1"/>
</dbReference>
<organism evidence="3 5">
    <name type="scientific">Clostridium septicum</name>
    <dbReference type="NCBI Taxonomy" id="1504"/>
    <lineage>
        <taxon>Bacteria</taxon>
        <taxon>Bacillati</taxon>
        <taxon>Bacillota</taxon>
        <taxon>Clostridia</taxon>
        <taxon>Eubacteriales</taxon>
        <taxon>Clostridiaceae</taxon>
        <taxon>Clostridium</taxon>
    </lineage>
</organism>
<dbReference type="AlphaFoldDB" id="A0A9N7PKG4"/>
<dbReference type="InterPro" id="IPR001387">
    <property type="entry name" value="Cro/C1-type_HTH"/>
</dbReference>
<evidence type="ECO:0000313" key="5">
    <source>
        <dbReference type="Proteomes" id="UP000280586"/>
    </source>
</evidence>
<evidence type="ECO:0000256" key="1">
    <source>
        <dbReference type="ARBA" id="ARBA00023125"/>
    </source>
</evidence>
<evidence type="ECO:0000259" key="2">
    <source>
        <dbReference type="PROSITE" id="PS50943"/>
    </source>
</evidence>
<dbReference type="CDD" id="cd00093">
    <property type="entry name" value="HTH_XRE"/>
    <property type="match status" value="1"/>
</dbReference>
<keyword evidence="1" id="KW-0238">DNA-binding</keyword>
<evidence type="ECO:0000313" key="3">
    <source>
        <dbReference type="EMBL" id="AYE35670.1"/>
    </source>
</evidence>
<dbReference type="EMBL" id="CP099799">
    <property type="protein sequence ID" value="USS02277.1"/>
    <property type="molecule type" value="Genomic_DNA"/>
</dbReference>
<dbReference type="RefSeq" id="WP_066678578.1">
    <property type="nucleotide sequence ID" value="NZ_CABMIZ010000046.1"/>
</dbReference>
<dbReference type="Proteomes" id="UP001055437">
    <property type="component" value="Chromosome"/>
</dbReference>
<name>A0A9N7PKG4_CLOSE</name>
<dbReference type="OrthoDB" id="9781521at2"/>
<reference evidence="3 5" key="1">
    <citation type="submission" date="2017-09" db="EMBL/GenBank/DDBJ databases">
        <authorList>
            <person name="Thomas P."/>
            <person name="Seyboldt C."/>
        </authorList>
    </citation>
    <scope>NUCLEOTIDE SEQUENCE [LARGE SCALE GENOMIC DNA]</scope>
    <source>
        <strain evidence="3 5">DSM 7534</strain>
    </source>
</reference>
<feature type="domain" description="HTH cro/C1-type" evidence="2">
    <location>
        <begin position="7"/>
        <end position="59"/>
    </location>
</feature>
<dbReference type="Gene3D" id="1.10.260.40">
    <property type="entry name" value="lambda repressor-like DNA-binding domains"/>
    <property type="match status" value="1"/>
</dbReference>
<evidence type="ECO:0000313" key="6">
    <source>
        <dbReference type="Proteomes" id="UP001055437"/>
    </source>
</evidence>
<dbReference type="GO" id="GO:0003700">
    <property type="term" value="F:DNA-binding transcription factor activity"/>
    <property type="evidence" value="ECO:0007669"/>
    <property type="project" value="TreeGrafter"/>
</dbReference>
<dbReference type="GO" id="GO:0003677">
    <property type="term" value="F:DNA binding"/>
    <property type="evidence" value="ECO:0007669"/>
    <property type="project" value="UniProtKB-KW"/>
</dbReference>